<feature type="transmembrane region" description="Helical" evidence="7">
    <location>
        <begin position="152"/>
        <end position="176"/>
    </location>
</feature>
<evidence type="ECO:0000256" key="4">
    <source>
        <dbReference type="ARBA" id="ARBA00022989"/>
    </source>
</evidence>
<comment type="caution">
    <text evidence="8">The sequence shown here is derived from an EMBL/GenBank/DDBJ whole genome shotgun (WGS) entry which is preliminary data.</text>
</comment>
<evidence type="ECO:0000256" key="2">
    <source>
        <dbReference type="ARBA" id="ARBA00022475"/>
    </source>
</evidence>
<evidence type="ECO:0000313" key="8">
    <source>
        <dbReference type="EMBL" id="ELR73329.1"/>
    </source>
</evidence>
<feature type="transmembrane region" description="Helical" evidence="7">
    <location>
        <begin position="44"/>
        <end position="66"/>
    </location>
</feature>
<keyword evidence="3 7" id="KW-0812">Transmembrane</keyword>
<dbReference type="EMBL" id="AMZN01000006">
    <property type="protein sequence ID" value="ELR73329.1"/>
    <property type="molecule type" value="Genomic_DNA"/>
</dbReference>
<feature type="transmembrane region" description="Helical" evidence="7">
    <location>
        <begin position="220"/>
        <end position="245"/>
    </location>
</feature>
<dbReference type="PIRSF" id="PIRSF035875">
    <property type="entry name" value="RNase_BN"/>
    <property type="match status" value="1"/>
</dbReference>
<feature type="compositionally biased region" description="Basic and acidic residues" evidence="6">
    <location>
        <begin position="306"/>
        <end position="325"/>
    </location>
</feature>
<dbReference type="eggNOG" id="COG1295">
    <property type="taxonomic scope" value="Bacteria"/>
</dbReference>
<evidence type="ECO:0000256" key="3">
    <source>
        <dbReference type="ARBA" id="ARBA00022692"/>
    </source>
</evidence>
<organism evidence="8 9">
    <name type="scientific">Fulvivirga imtechensis AK7</name>
    <dbReference type="NCBI Taxonomy" id="1237149"/>
    <lineage>
        <taxon>Bacteria</taxon>
        <taxon>Pseudomonadati</taxon>
        <taxon>Bacteroidota</taxon>
        <taxon>Cytophagia</taxon>
        <taxon>Cytophagales</taxon>
        <taxon>Fulvivirgaceae</taxon>
        <taxon>Fulvivirga</taxon>
    </lineage>
</organism>
<proteinExistence type="predicted"/>
<dbReference type="PATRIC" id="fig|1237149.3.peg.465"/>
<keyword evidence="2" id="KW-1003">Cell membrane</keyword>
<accession>L8K074</accession>
<keyword evidence="4 7" id="KW-1133">Transmembrane helix</keyword>
<name>L8K074_9BACT</name>
<dbReference type="Proteomes" id="UP000011135">
    <property type="component" value="Unassembled WGS sequence"/>
</dbReference>
<dbReference type="PANTHER" id="PTHR30213:SF0">
    <property type="entry name" value="UPF0761 MEMBRANE PROTEIN YIHY"/>
    <property type="match status" value="1"/>
</dbReference>
<dbReference type="GO" id="GO:0005886">
    <property type="term" value="C:plasma membrane"/>
    <property type="evidence" value="ECO:0007669"/>
    <property type="project" value="UniProtKB-SubCell"/>
</dbReference>
<dbReference type="STRING" id="1237149.C900_04181"/>
<reference evidence="8 9" key="1">
    <citation type="submission" date="2012-12" db="EMBL/GenBank/DDBJ databases">
        <title>Genome assembly of Fulvivirga imtechensis AK7.</title>
        <authorList>
            <person name="Nupur N."/>
            <person name="Khatri I."/>
            <person name="Kumar R."/>
            <person name="Subramanian S."/>
            <person name="Pinnaka A."/>
        </authorList>
    </citation>
    <scope>NUCLEOTIDE SEQUENCE [LARGE SCALE GENOMIC DNA]</scope>
    <source>
        <strain evidence="8 9">AK7</strain>
    </source>
</reference>
<dbReference type="RefSeq" id="WP_009577910.1">
    <property type="nucleotide sequence ID" value="NZ_AMZN01000006.1"/>
</dbReference>
<evidence type="ECO:0000256" key="1">
    <source>
        <dbReference type="ARBA" id="ARBA00004651"/>
    </source>
</evidence>
<evidence type="ECO:0000256" key="7">
    <source>
        <dbReference type="SAM" id="Phobius"/>
    </source>
</evidence>
<dbReference type="PANTHER" id="PTHR30213">
    <property type="entry name" value="INNER MEMBRANE PROTEIN YHJD"/>
    <property type="match status" value="1"/>
</dbReference>
<comment type="subcellular location">
    <subcellularLocation>
        <location evidence="1">Cell membrane</location>
        <topology evidence="1">Multi-pass membrane protein</topology>
    </subcellularLocation>
</comment>
<evidence type="ECO:0000313" key="9">
    <source>
        <dbReference type="Proteomes" id="UP000011135"/>
    </source>
</evidence>
<keyword evidence="5 7" id="KW-0472">Membrane</keyword>
<evidence type="ECO:0000256" key="5">
    <source>
        <dbReference type="ARBA" id="ARBA00023136"/>
    </source>
</evidence>
<gene>
    <name evidence="8" type="ORF">C900_04181</name>
</gene>
<protein>
    <submittedName>
        <fullName evidence="8">Inner membrane protein YihY, formerly thought to be RNase BN</fullName>
    </submittedName>
</protein>
<keyword evidence="9" id="KW-1185">Reference proteome</keyword>
<feature type="region of interest" description="Disordered" evidence="6">
    <location>
        <begin position="291"/>
        <end position="325"/>
    </location>
</feature>
<evidence type="ECO:0000256" key="6">
    <source>
        <dbReference type="SAM" id="MobiDB-lite"/>
    </source>
</evidence>
<feature type="transmembrane region" description="Helical" evidence="7">
    <location>
        <begin position="98"/>
        <end position="119"/>
    </location>
</feature>
<dbReference type="NCBIfam" id="TIGR00765">
    <property type="entry name" value="yihY_not_rbn"/>
    <property type="match status" value="1"/>
</dbReference>
<feature type="transmembrane region" description="Helical" evidence="7">
    <location>
        <begin position="188"/>
        <end position="208"/>
    </location>
</feature>
<dbReference type="InterPro" id="IPR017039">
    <property type="entry name" value="Virul_fac_BrkB"/>
</dbReference>
<dbReference type="Pfam" id="PF03631">
    <property type="entry name" value="Virul_fac_BrkB"/>
    <property type="match status" value="1"/>
</dbReference>
<dbReference type="AlphaFoldDB" id="L8K074"/>
<dbReference type="OrthoDB" id="977385at2"/>
<sequence length="325" mass="36475">MTKEAVQFESDHNDRSASSYWKEVLKGAKSQLDRDHIGIISAGVAFYFFLSLFPAAASVISIYGLINDPAEVQQQMAQWTQVLPAETHKMLTERMSDIAATSGQTLGWGVALSIILSLWSSNKGTKALFEGVNIAFNKKNERNFFQENGLTLLFTVGGMILGFISMSLVVAFPALVGKIGLPETVEIVISWGRWVILALAILISLGLIYRYAPYQRNGRIMWWSYGGITATILWMLGSWGFSFYVNNFGSYDETYGSVAAVIILMLWFYLTGFVILLGAEINSELEYQRAKKSKPATRPKSPFYSHQDDHPEEAMNDRFEYDDNM</sequence>
<feature type="transmembrane region" description="Helical" evidence="7">
    <location>
        <begin position="257"/>
        <end position="279"/>
    </location>
</feature>